<dbReference type="Proteomes" id="UP001155010">
    <property type="component" value="Unassembled WGS sequence"/>
</dbReference>
<evidence type="ECO:0000259" key="3">
    <source>
        <dbReference type="Pfam" id="PF13495"/>
    </source>
</evidence>
<comment type="caution">
    <text evidence="4">The sequence shown here is derived from an EMBL/GenBank/DDBJ whole genome shotgun (WGS) entry which is preliminary data.</text>
</comment>
<evidence type="ECO:0000256" key="1">
    <source>
        <dbReference type="ARBA" id="ARBA00023125"/>
    </source>
</evidence>
<dbReference type="EMBL" id="JANUBB010000005">
    <property type="protein sequence ID" value="MCS3951542.1"/>
    <property type="molecule type" value="Genomic_DNA"/>
</dbReference>
<feature type="compositionally biased region" description="Polar residues" evidence="2">
    <location>
        <begin position="89"/>
        <end position="98"/>
    </location>
</feature>
<proteinExistence type="predicted"/>
<dbReference type="GO" id="GO:0003677">
    <property type="term" value="F:DNA binding"/>
    <property type="evidence" value="ECO:0007669"/>
    <property type="project" value="UniProtKB-KW"/>
</dbReference>
<evidence type="ECO:0000313" key="4">
    <source>
        <dbReference type="EMBL" id="MCS3951542.1"/>
    </source>
</evidence>
<evidence type="ECO:0000256" key="2">
    <source>
        <dbReference type="SAM" id="MobiDB-lite"/>
    </source>
</evidence>
<reference evidence="4" key="1">
    <citation type="submission" date="2022-08" db="EMBL/GenBank/DDBJ databases">
        <title>Genomic Encyclopedia of Type Strains, Phase V (KMG-V): Genome sequencing to study the core and pangenomes of soil and plant-associated prokaryotes.</title>
        <authorList>
            <person name="Whitman W."/>
        </authorList>
    </citation>
    <scope>NUCLEOTIDE SEQUENCE</scope>
    <source>
        <strain evidence="4">SP2017</strain>
    </source>
</reference>
<dbReference type="Gene3D" id="1.10.150.130">
    <property type="match status" value="1"/>
</dbReference>
<sequence length="98" mass="10847">MPDAPDQSPKLLDQVRQTCRRRQYSYHMEKAYVRWAERFACVHDTAHPRRLNEDDIRAFLGHLASGRNVAASTSGTARAARTGRGCCPSASTARSGAT</sequence>
<evidence type="ECO:0000313" key="5">
    <source>
        <dbReference type="Proteomes" id="UP001155010"/>
    </source>
</evidence>
<gene>
    <name evidence="4" type="ORF">GGP83_001487</name>
</gene>
<feature type="compositionally biased region" description="Low complexity" evidence="2">
    <location>
        <begin position="70"/>
        <end position="85"/>
    </location>
</feature>
<feature type="region of interest" description="Disordered" evidence="2">
    <location>
        <begin position="70"/>
        <end position="98"/>
    </location>
</feature>
<name>A0A9X2U7Z9_9BACT</name>
<dbReference type="InterPro" id="IPR010998">
    <property type="entry name" value="Integrase_recombinase_N"/>
</dbReference>
<organism evidence="4 5">
    <name type="scientific">Salinibacter ruber</name>
    <dbReference type="NCBI Taxonomy" id="146919"/>
    <lineage>
        <taxon>Bacteria</taxon>
        <taxon>Pseudomonadati</taxon>
        <taxon>Rhodothermota</taxon>
        <taxon>Rhodothermia</taxon>
        <taxon>Rhodothermales</taxon>
        <taxon>Salinibacteraceae</taxon>
        <taxon>Salinibacter</taxon>
    </lineage>
</organism>
<accession>A0A9X2U7Z9</accession>
<dbReference type="AlphaFoldDB" id="A0A9X2U7Z9"/>
<dbReference type="GO" id="GO:0015074">
    <property type="term" value="P:DNA integration"/>
    <property type="evidence" value="ECO:0007669"/>
    <property type="project" value="InterPro"/>
</dbReference>
<dbReference type="InterPro" id="IPR004107">
    <property type="entry name" value="Integrase_SAM-like_N"/>
</dbReference>
<keyword evidence="1" id="KW-0238">DNA-binding</keyword>
<feature type="domain" description="Integrase SAM-like N-terminal" evidence="3">
    <location>
        <begin position="11"/>
        <end position="79"/>
    </location>
</feature>
<dbReference type="Pfam" id="PF13495">
    <property type="entry name" value="Phage_int_SAM_4"/>
    <property type="match status" value="1"/>
</dbReference>
<protein>
    <recommendedName>
        <fullName evidence="3">Integrase SAM-like N-terminal domain-containing protein</fullName>
    </recommendedName>
</protein>